<evidence type="ECO:0000256" key="14">
    <source>
        <dbReference type="ARBA" id="ARBA00038036"/>
    </source>
</evidence>
<gene>
    <name evidence="16" type="primary">coaX</name>
    <name evidence="17" type="ORF">DSM02_3903</name>
</gene>
<keyword evidence="9 16" id="KW-0547">Nucleotide-binding</keyword>
<dbReference type="UniPathway" id="UPA00241">
    <property type="reaction ID" value="UER00352"/>
</dbReference>
<evidence type="ECO:0000256" key="12">
    <source>
        <dbReference type="ARBA" id="ARBA00022958"/>
    </source>
</evidence>
<dbReference type="NCBIfam" id="TIGR00671">
    <property type="entry name" value="baf"/>
    <property type="match status" value="1"/>
</dbReference>
<comment type="subcellular location">
    <subcellularLocation>
        <location evidence="3 16">Cytoplasm</location>
    </subcellularLocation>
</comment>
<feature type="binding site" evidence="16">
    <location>
        <position position="173"/>
    </location>
    <ligand>
        <name>substrate</name>
    </ligand>
</feature>
<dbReference type="InterPro" id="IPR043129">
    <property type="entry name" value="ATPase_NBD"/>
</dbReference>
<evidence type="ECO:0000256" key="6">
    <source>
        <dbReference type="ARBA" id="ARBA00012102"/>
    </source>
</evidence>
<dbReference type="HAMAP" id="MF_01274">
    <property type="entry name" value="Pantothen_kinase_3"/>
    <property type="match status" value="1"/>
</dbReference>
<dbReference type="OrthoDB" id="9804707at2"/>
<dbReference type="AlphaFoldDB" id="A0A4Q0NQ66"/>
<evidence type="ECO:0000256" key="15">
    <source>
        <dbReference type="ARBA" id="ARBA00040883"/>
    </source>
</evidence>
<evidence type="ECO:0000313" key="17">
    <source>
        <dbReference type="EMBL" id="RXG12202.1"/>
    </source>
</evidence>
<evidence type="ECO:0000256" key="11">
    <source>
        <dbReference type="ARBA" id="ARBA00022840"/>
    </source>
</evidence>
<dbReference type="EC" id="2.7.1.33" evidence="6 16"/>
<evidence type="ECO:0000256" key="3">
    <source>
        <dbReference type="ARBA" id="ARBA00004496"/>
    </source>
</evidence>
<feature type="binding site" evidence="16">
    <location>
        <position position="120"/>
    </location>
    <ligand>
        <name>ATP</name>
        <dbReference type="ChEBI" id="CHEBI:30616"/>
    </ligand>
</feature>
<evidence type="ECO:0000256" key="9">
    <source>
        <dbReference type="ARBA" id="ARBA00022741"/>
    </source>
</evidence>
<dbReference type="Pfam" id="PF03309">
    <property type="entry name" value="Pan_kinase"/>
    <property type="match status" value="1"/>
</dbReference>
<dbReference type="GO" id="GO:0046872">
    <property type="term" value="F:metal ion binding"/>
    <property type="evidence" value="ECO:0007669"/>
    <property type="project" value="UniProtKB-KW"/>
</dbReference>
<keyword evidence="18" id="KW-1185">Reference proteome</keyword>
<evidence type="ECO:0000256" key="16">
    <source>
        <dbReference type="HAMAP-Rule" id="MF_01274"/>
    </source>
</evidence>
<comment type="pathway">
    <text evidence="4 16">Cofactor biosynthesis; coenzyme A biosynthesis; CoA from (R)-pantothenate: step 1/5.</text>
</comment>
<evidence type="ECO:0000256" key="7">
    <source>
        <dbReference type="ARBA" id="ARBA00022490"/>
    </source>
</evidence>
<evidence type="ECO:0000256" key="13">
    <source>
        <dbReference type="ARBA" id="ARBA00022993"/>
    </source>
</evidence>
<evidence type="ECO:0000256" key="4">
    <source>
        <dbReference type="ARBA" id="ARBA00005225"/>
    </source>
</evidence>
<evidence type="ECO:0000256" key="5">
    <source>
        <dbReference type="ARBA" id="ARBA00011738"/>
    </source>
</evidence>
<comment type="caution">
    <text evidence="17">The sequence shown here is derived from an EMBL/GenBank/DDBJ whole genome shotgun (WGS) entry which is preliminary data.</text>
</comment>
<dbReference type="Gene3D" id="3.30.420.40">
    <property type="match status" value="1"/>
</dbReference>
<keyword evidence="13 16" id="KW-0173">Coenzyme A biosynthesis</keyword>
<evidence type="ECO:0000313" key="18">
    <source>
        <dbReference type="Proteomes" id="UP000289859"/>
    </source>
</evidence>
<dbReference type="GO" id="GO:0004594">
    <property type="term" value="F:pantothenate kinase activity"/>
    <property type="evidence" value="ECO:0007669"/>
    <property type="project" value="UniProtKB-UniRule"/>
</dbReference>
<comment type="catalytic activity">
    <reaction evidence="1 16">
        <text>(R)-pantothenate + ATP = (R)-4'-phosphopantothenate + ADP + H(+)</text>
        <dbReference type="Rhea" id="RHEA:16373"/>
        <dbReference type="ChEBI" id="CHEBI:10986"/>
        <dbReference type="ChEBI" id="CHEBI:15378"/>
        <dbReference type="ChEBI" id="CHEBI:29032"/>
        <dbReference type="ChEBI" id="CHEBI:30616"/>
        <dbReference type="ChEBI" id="CHEBI:456216"/>
        <dbReference type="EC" id="2.7.1.33"/>
    </reaction>
</comment>
<reference evidence="17 18" key="1">
    <citation type="submission" date="2018-07" db="EMBL/GenBank/DDBJ databases">
        <title>Leeuwenhoekiella genomics.</title>
        <authorList>
            <person name="Tahon G."/>
            <person name="Willems A."/>
        </authorList>
    </citation>
    <scope>NUCLEOTIDE SEQUENCE [LARGE SCALE GENOMIC DNA]</scope>
    <source>
        <strain evidence="17 18">LMG 29608</strain>
    </source>
</reference>
<dbReference type="PANTHER" id="PTHR34265:SF1">
    <property type="entry name" value="TYPE III PANTOTHENATE KINASE"/>
    <property type="match status" value="1"/>
</dbReference>
<dbReference type="PANTHER" id="PTHR34265">
    <property type="entry name" value="TYPE III PANTOTHENATE KINASE"/>
    <property type="match status" value="1"/>
</dbReference>
<keyword evidence="10 16" id="KW-0418">Kinase</keyword>
<comment type="function">
    <text evidence="16">Catalyzes the phosphorylation of pantothenate (Pan), the first step in CoA biosynthesis.</text>
</comment>
<evidence type="ECO:0000256" key="10">
    <source>
        <dbReference type="ARBA" id="ARBA00022777"/>
    </source>
</evidence>
<organism evidence="17 18">
    <name type="scientific">Leeuwenhoekiella polynyae</name>
    <dbReference type="NCBI Taxonomy" id="1550906"/>
    <lineage>
        <taxon>Bacteria</taxon>
        <taxon>Pseudomonadati</taxon>
        <taxon>Bacteroidota</taxon>
        <taxon>Flavobacteriia</taxon>
        <taxon>Flavobacteriales</taxon>
        <taxon>Flavobacteriaceae</taxon>
        <taxon>Leeuwenhoekiella</taxon>
    </lineage>
</organism>
<dbReference type="InterPro" id="IPR004619">
    <property type="entry name" value="Type_III_PanK"/>
</dbReference>
<keyword evidence="8 16" id="KW-0808">Transferase</keyword>
<dbReference type="CDD" id="cd24015">
    <property type="entry name" value="ASKHA_NBD_PanK-III"/>
    <property type="match status" value="1"/>
</dbReference>
<accession>A0A4Q0NQ66</accession>
<name>A0A4Q0NQ66_9FLAO</name>
<comment type="similarity">
    <text evidence="14 16">Belongs to the type III pantothenate kinase family.</text>
</comment>
<feature type="binding site" evidence="16">
    <location>
        <position position="87"/>
    </location>
    <ligand>
        <name>substrate</name>
    </ligand>
</feature>
<dbReference type="NCBIfam" id="NF009853">
    <property type="entry name" value="PRK13320.1-5"/>
    <property type="match status" value="1"/>
</dbReference>
<keyword evidence="7 16" id="KW-0963">Cytoplasm</keyword>
<feature type="binding site" evidence="16">
    <location>
        <position position="117"/>
    </location>
    <ligand>
        <name>K(+)</name>
        <dbReference type="ChEBI" id="CHEBI:29103"/>
    </ligand>
</feature>
<sequence>MVNLTVDLGNTRIKYGIFEDSVLKMFWAGGLKEATAKLLELEHAFEIAVVAICATGNSQDFVTFVKNRGLSVEVLSAQTALPFQNGYETPQTLGVDRIALVAGAQKKYPDSNVLVIDAGTCVTYDFKDSKNVYRGGAISPGLQMRFKAMHEFTAALPYIEVDDEAVEVIGVNTKTALQSGAVNGLVAEIDGLIDWYKKNYSELTIILTGGDGQFLSSRLKNGIFANSNFLLEGLNYITEFNRN</sequence>
<dbReference type="RefSeq" id="WP_128767093.1">
    <property type="nucleotide sequence ID" value="NZ_JBHUOO010000039.1"/>
</dbReference>
<comment type="subunit">
    <text evidence="5 16">Homodimer.</text>
</comment>
<keyword evidence="12 16" id="KW-0630">Potassium</keyword>
<proteinExistence type="inferred from homology"/>
<comment type="cofactor">
    <cofactor evidence="16">
        <name>NH4(+)</name>
        <dbReference type="ChEBI" id="CHEBI:28938"/>
    </cofactor>
    <cofactor evidence="16">
        <name>K(+)</name>
        <dbReference type="ChEBI" id="CHEBI:29103"/>
    </cofactor>
    <text evidence="16">A monovalent cation. Ammonium or potassium.</text>
</comment>
<dbReference type="EMBL" id="QOVK01000031">
    <property type="protein sequence ID" value="RXG12202.1"/>
    <property type="molecule type" value="Genomic_DNA"/>
</dbReference>
<evidence type="ECO:0000256" key="2">
    <source>
        <dbReference type="ARBA" id="ARBA00001958"/>
    </source>
</evidence>
<dbReference type="GO" id="GO:0015937">
    <property type="term" value="P:coenzyme A biosynthetic process"/>
    <property type="evidence" value="ECO:0007669"/>
    <property type="project" value="UniProtKB-UniRule"/>
</dbReference>
<evidence type="ECO:0000256" key="1">
    <source>
        <dbReference type="ARBA" id="ARBA00001206"/>
    </source>
</evidence>
<feature type="binding site" evidence="16">
    <location>
        <begin position="94"/>
        <end position="97"/>
    </location>
    <ligand>
        <name>substrate</name>
    </ligand>
</feature>
<keyword evidence="16" id="KW-0479">Metal-binding</keyword>
<evidence type="ECO:0000256" key="8">
    <source>
        <dbReference type="ARBA" id="ARBA00022679"/>
    </source>
</evidence>
<dbReference type="Proteomes" id="UP000289859">
    <property type="component" value="Unassembled WGS sequence"/>
</dbReference>
<feature type="binding site" evidence="16">
    <location>
        <begin position="7"/>
        <end position="14"/>
    </location>
    <ligand>
        <name>ATP</name>
        <dbReference type="ChEBI" id="CHEBI:30616"/>
    </ligand>
</feature>
<protein>
    <recommendedName>
        <fullName evidence="15 16">Type III pantothenate kinase</fullName>
        <ecNumber evidence="6 16">2.7.1.33</ecNumber>
    </recommendedName>
    <alternativeName>
        <fullName evidence="16">PanK-III</fullName>
    </alternativeName>
    <alternativeName>
        <fullName evidence="16">Pantothenic acid kinase</fullName>
    </alternativeName>
</protein>
<comment type="cofactor">
    <cofactor evidence="2">
        <name>K(+)</name>
        <dbReference type="ChEBI" id="CHEBI:29103"/>
    </cofactor>
</comment>
<dbReference type="GO" id="GO:0005737">
    <property type="term" value="C:cytoplasm"/>
    <property type="evidence" value="ECO:0007669"/>
    <property type="project" value="UniProtKB-SubCell"/>
</dbReference>
<dbReference type="GO" id="GO:0005524">
    <property type="term" value="F:ATP binding"/>
    <property type="evidence" value="ECO:0007669"/>
    <property type="project" value="UniProtKB-UniRule"/>
</dbReference>
<feature type="active site" description="Proton acceptor" evidence="16">
    <location>
        <position position="96"/>
    </location>
</feature>
<keyword evidence="11 16" id="KW-0067">ATP-binding</keyword>
<dbReference type="SUPFAM" id="SSF53067">
    <property type="entry name" value="Actin-like ATPase domain"/>
    <property type="match status" value="2"/>
</dbReference>